<dbReference type="SUPFAM" id="SSF56672">
    <property type="entry name" value="DNA/RNA polymerases"/>
    <property type="match status" value="1"/>
</dbReference>
<dbReference type="Proteomes" id="UP001151760">
    <property type="component" value="Unassembled WGS sequence"/>
</dbReference>
<evidence type="ECO:0000313" key="1">
    <source>
        <dbReference type="EMBL" id="GJS89814.1"/>
    </source>
</evidence>
<organism evidence="1 2">
    <name type="scientific">Tanacetum coccineum</name>
    <dbReference type="NCBI Taxonomy" id="301880"/>
    <lineage>
        <taxon>Eukaryota</taxon>
        <taxon>Viridiplantae</taxon>
        <taxon>Streptophyta</taxon>
        <taxon>Embryophyta</taxon>
        <taxon>Tracheophyta</taxon>
        <taxon>Spermatophyta</taxon>
        <taxon>Magnoliopsida</taxon>
        <taxon>eudicotyledons</taxon>
        <taxon>Gunneridae</taxon>
        <taxon>Pentapetalae</taxon>
        <taxon>asterids</taxon>
        <taxon>campanulids</taxon>
        <taxon>Asterales</taxon>
        <taxon>Asteraceae</taxon>
        <taxon>Asteroideae</taxon>
        <taxon>Anthemideae</taxon>
        <taxon>Anthemidinae</taxon>
        <taxon>Tanacetum</taxon>
    </lineage>
</organism>
<dbReference type="InterPro" id="IPR053134">
    <property type="entry name" value="RNA-dir_DNA_polymerase"/>
</dbReference>
<dbReference type="Gene3D" id="3.10.10.10">
    <property type="entry name" value="HIV Type 1 Reverse Transcriptase, subunit A, domain 1"/>
    <property type="match status" value="1"/>
</dbReference>
<keyword evidence="2" id="KW-1185">Reference proteome</keyword>
<reference evidence="1" key="1">
    <citation type="journal article" date="2022" name="Int. J. Mol. Sci.">
        <title>Draft Genome of Tanacetum Coccineum: Genomic Comparison of Closely Related Tanacetum-Family Plants.</title>
        <authorList>
            <person name="Yamashiro T."/>
            <person name="Shiraishi A."/>
            <person name="Nakayama K."/>
            <person name="Satake H."/>
        </authorList>
    </citation>
    <scope>NUCLEOTIDE SEQUENCE</scope>
</reference>
<gene>
    <name evidence="1" type="ORF">Tco_0772450</name>
</gene>
<reference evidence="1" key="2">
    <citation type="submission" date="2022-01" db="EMBL/GenBank/DDBJ databases">
        <authorList>
            <person name="Yamashiro T."/>
            <person name="Shiraishi A."/>
            <person name="Satake H."/>
            <person name="Nakayama K."/>
        </authorList>
    </citation>
    <scope>NUCLEOTIDE SEQUENCE</scope>
</reference>
<dbReference type="InterPro" id="IPR043128">
    <property type="entry name" value="Rev_trsase/Diguanyl_cyclase"/>
</dbReference>
<protein>
    <submittedName>
        <fullName evidence="1">Uncharacterized protein</fullName>
    </submittedName>
</protein>
<dbReference type="PANTHER" id="PTHR24559">
    <property type="entry name" value="TRANSPOSON TY3-I GAG-POL POLYPROTEIN"/>
    <property type="match status" value="1"/>
</dbReference>
<proteinExistence type="predicted"/>
<accession>A0ABQ4ZHY3</accession>
<sequence>MANCLSGKCTWWAMRGQTRTPTSLRGNGTRLNIISCTKTHKYLLKGHNVFLAHVTIKETEDKSGEKRLEDVPIVLDFPEVFPDLLGLSVYSKIDFTMGYHQLRVSEGRISKTAFRTRYGHYEYLVMPFAFDKCIASIHGPQERVCKPYLGLRIFKKEELYALNSTKCVFGSLRSCWYYQRFIEGFSIAKANVPNFTQLKVALKGGQAKSSFSDIEE</sequence>
<dbReference type="Gene3D" id="3.30.70.270">
    <property type="match status" value="1"/>
</dbReference>
<dbReference type="InterPro" id="IPR043502">
    <property type="entry name" value="DNA/RNA_pol_sf"/>
</dbReference>
<dbReference type="PANTHER" id="PTHR24559:SF427">
    <property type="entry name" value="RNA-DIRECTED DNA POLYMERASE"/>
    <property type="match status" value="1"/>
</dbReference>
<name>A0ABQ4ZHY3_9ASTR</name>
<dbReference type="EMBL" id="BQNB010011380">
    <property type="protein sequence ID" value="GJS89814.1"/>
    <property type="molecule type" value="Genomic_DNA"/>
</dbReference>
<evidence type="ECO:0000313" key="2">
    <source>
        <dbReference type="Proteomes" id="UP001151760"/>
    </source>
</evidence>
<comment type="caution">
    <text evidence="1">The sequence shown here is derived from an EMBL/GenBank/DDBJ whole genome shotgun (WGS) entry which is preliminary data.</text>
</comment>